<proteinExistence type="predicted"/>
<evidence type="ECO:0008006" key="4">
    <source>
        <dbReference type="Google" id="ProtNLM"/>
    </source>
</evidence>
<protein>
    <recommendedName>
        <fullName evidence="4">Nucleic-acid-binding protein from transposon X-element</fullName>
    </recommendedName>
</protein>
<dbReference type="AlphaFoldDB" id="A0A4C1VUV3"/>
<accession>A0A4C1VUV3</accession>
<sequence>MDIDPSSAPTSRANDAKPSPLRSNRLRLRVPLRLSQPEIQSPLPRRRAVHSVHRLCCRDGSPLWLVLAVLPRTEEAKNIFNNLNMVCGLSGIRVEAPHKKGGPGQCHRCQLYGHAAANCHADPRCEMFGPTLDQRVPAYS</sequence>
<comment type="caution">
    <text evidence="2">The sequence shown here is derived from an EMBL/GenBank/DDBJ whole genome shotgun (WGS) entry which is preliminary data.</text>
</comment>
<dbReference type="OrthoDB" id="7479487at2759"/>
<dbReference type="EMBL" id="BGZK01000409">
    <property type="protein sequence ID" value="GBP41969.1"/>
    <property type="molecule type" value="Genomic_DNA"/>
</dbReference>
<evidence type="ECO:0000313" key="3">
    <source>
        <dbReference type="Proteomes" id="UP000299102"/>
    </source>
</evidence>
<dbReference type="Proteomes" id="UP000299102">
    <property type="component" value="Unassembled WGS sequence"/>
</dbReference>
<evidence type="ECO:0000256" key="1">
    <source>
        <dbReference type="SAM" id="MobiDB-lite"/>
    </source>
</evidence>
<feature type="region of interest" description="Disordered" evidence="1">
    <location>
        <begin position="1"/>
        <end position="23"/>
    </location>
</feature>
<organism evidence="2 3">
    <name type="scientific">Eumeta variegata</name>
    <name type="common">Bagworm moth</name>
    <name type="synonym">Eumeta japonica</name>
    <dbReference type="NCBI Taxonomy" id="151549"/>
    <lineage>
        <taxon>Eukaryota</taxon>
        <taxon>Metazoa</taxon>
        <taxon>Ecdysozoa</taxon>
        <taxon>Arthropoda</taxon>
        <taxon>Hexapoda</taxon>
        <taxon>Insecta</taxon>
        <taxon>Pterygota</taxon>
        <taxon>Neoptera</taxon>
        <taxon>Endopterygota</taxon>
        <taxon>Lepidoptera</taxon>
        <taxon>Glossata</taxon>
        <taxon>Ditrysia</taxon>
        <taxon>Tineoidea</taxon>
        <taxon>Psychidae</taxon>
        <taxon>Oiketicinae</taxon>
        <taxon>Eumeta</taxon>
    </lineage>
</organism>
<keyword evidence="3" id="KW-1185">Reference proteome</keyword>
<gene>
    <name evidence="2" type="ORF">EVAR_33773_1</name>
</gene>
<evidence type="ECO:0000313" key="2">
    <source>
        <dbReference type="EMBL" id="GBP41969.1"/>
    </source>
</evidence>
<reference evidence="2 3" key="1">
    <citation type="journal article" date="2019" name="Commun. Biol.">
        <title>The bagworm genome reveals a unique fibroin gene that provides high tensile strength.</title>
        <authorList>
            <person name="Kono N."/>
            <person name="Nakamura H."/>
            <person name="Ohtoshi R."/>
            <person name="Tomita M."/>
            <person name="Numata K."/>
            <person name="Arakawa K."/>
        </authorList>
    </citation>
    <scope>NUCLEOTIDE SEQUENCE [LARGE SCALE GENOMIC DNA]</scope>
</reference>
<name>A0A4C1VUV3_EUMVA</name>